<proteinExistence type="predicted"/>
<reference evidence="2" key="1">
    <citation type="journal article" date="2019" name="Sci. Rep.">
        <title>Draft genome of Tanacetum cinerariifolium, the natural source of mosquito coil.</title>
        <authorList>
            <person name="Yamashiro T."/>
            <person name="Shiraishi A."/>
            <person name="Satake H."/>
            <person name="Nakayama K."/>
        </authorList>
    </citation>
    <scope>NUCLEOTIDE SEQUENCE</scope>
</reference>
<feature type="transmembrane region" description="Helical" evidence="1">
    <location>
        <begin position="61"/>
        <end position="80"/>
    </location>
</feature>
<accession>A0A6L2JVR6</accession>
<keyword evidence="1" id="KW-0472">Membrane</keyword>
<evidence type="ECO:0000256" key="1">
    <source>
        <dbReference type="SAM" id="Phobius"/>
    </source>
</evidence>
<dbReference type="EMBL" id="BKCJ010001354">
    <property type="protein sequence ID" value="GEU40810.1"/>
    <property type="molecule type" value="Genomic_DNA"/>
</dbReference>
<protein>
    <submittedName>
        <fullName evidence="2">Uncharacterized protein</fullName>
    </submittedName>
</protein>
<gene>
    <name evidence="2" type="ORF">Tci_012788</name>
</gene>
<keyword evidence="1" id="KW-1133">Transmembrane helix</keyword>
<name>A0A6L2JVR6_TANCI</name>
<evidence type="ECO:0000313" key="2">
    <source>
        <dbReference type="EMBL" id="GEU40810.1"/>
    </source>
</evidence>
<dbReference type="AlphaFoldDB" id="A0A6L2JVR6"/>
<sequence>MMMVEEKPDVTYNDVGRGDVVGYGFNLIELLRDYVILEVTDVSTTSCQRDVNTASYNISVAWLQVCILLLLMGILEYLWIKSSLETDVKAAKGMIVGNCRFDETKWIKE</sequence>
<organism evidence="2">
    <name type="scientific">Tanacetum cinerariifolium</name>
    <name type="common">Dalmatian daisy</name>
    <name type="synonym">Chrysanthemum cinerariifolium</name>
    <dbReference type="NCBI Taxonomy" id="118510"/>
    <lineage>
        <taxon>Eukaryota</taxon>
        <taxon>Viridiplantae</taxon>
        <taxon>Streptophyta</taxon>
        <taxon>Embryophyta</taxon>
        <taxon>Tracheophyta</taxon>
        <taxon>Spermatophyta</taxon>
        <taxon>Magnoliopsida</taxon>
        <taxon>eudicotyledons</taxon>
        <taxon>Gunneridae</taxon>
        <taxon>Pentapetalae</taxon>
        <taxon>asterids</taxon>
        <taxon>campanulids</taxon>
        <taxon>Asterales</taxon>
        <taxon>Asteraceae</taxon>
        <taxon>Asteroideae</taxon>
        <taxon>Anthemideae</taxon>
        <taxon>Anthemidinae</taxon>
        <taxon>Tanacetum</taxon>
    </lineage>
</organism>
<comment type="caution">
    <text evidence="2">The sequence shown here is derived from an EMBL/GenBank/DDBJ whole genome shotgun (WGS) entry which is preliminary data.</text>
</comment>
<keyword evidence="1" id="KW-0812">Transmembrane</keyword>